<evidence type="ECO:0000256" key="3">
    <source>
        <dbReference type="ARBA" id="ARBA00022840"/>
    </source>
</evidence>
<dbReference type="InterPro" id="IPR027417">
    <property type="entry name" value="P-loop_NTPase"/>
</dbReference>
<evidence type="ECO:0000256" key="1">
    <source>
        <dbReference type="ARBA" id="ARBA00006914"/>
    </source>
</evidence>
<dbReference type="Gene3D" id="3.40.50.300">
    <property type="entry name" value="P-loop containing nucleotide triphosphate hydrolases"/>
    <property type="match status" value="1"/>
</dbReference>
<sequence length="336" mass="38048">MTTGELLVALFEAYRDNDDSAFLRVGMTLIEEEKAKNHYVLANKLKKILSSSPEVNGLRPFTNKLSKVVELPKDKDNGTELVKVIYPHKSFNDIVLSDEIKKQLDNVIVEYEKKEILKAYGLTPKKKLLFCGAPGCGKTICAEAVANILDLPILYTCFDGLISSYLGETSSNIRKVFDFASKNNWVLFFDEFDAIGKSRDTVEEHSELKRVVNSFLQILDGFTCDSLVIAATNHEKAIDKALWRRFDEIVMFNKPNYEQIVMLIQKKLRAFSVECLDINKFAKELEGCSYADIERVCLSSIKSCVINGNKPITNEVFSENVRMELERANIIKTIGE</sequence>
<dbReference type="EC" id="3.4.24.-" evidence="5"/>
<organism evidence="5">
    <name type="scientific">Enterocloster bolteae</name>
    <dbReference type="NCBI Taxonomy" id="208479"/>
    <lineage>
        <taxon>Bacteria</taxon>
        <taxon>Bacillati</taxon>
        <taxon>Bacillota</taxon>
        <taxon>Clostridia</taxon>
        <taxon>Lachnospirales</taxon>
        <taxon>Lachnospiraceae</taxon>
        <taxon>Enterocloster</taxon>
    </lineage>
</organism>
<dbReference type="GO" id="GO:0008237">
    <property type="term" value="F:metallopeptidase activity"/>
    <property type="evidence" value="ECO:0007669"/>
    <property type="project" value="UniProtKB-KW"/>
</dbReference>
<dbReference type="RefSeq" id="WP_002584843.1">
    <property type="nucleotide sequence ID" value="NZ_CACRTF010000011.1"/>
</dbReference>
<dbReference type="GO" id="GO:0016887">
    <property type="term" value="F:ATP hydrolysis activity"/>
    <property type="evidence" value="ECO:0007669"/>
    <property type="project" value="InterPro"/>
</dbReference>
<dbReference type="Pfam" id="PF00004">
    <property type="entry name" value="AAA"/>
    <property type="match status" value="1"/>
</dbReference>
<evidence type="ECO:0000313" key="5">
    <source>
        <dbReference type="EMBL" id="VYT22013.1"/>
    </source>
</evidence>
<evidence type="ECO:0000256" key="2">
    <source>
        <dbReference type="ARBA" id="ARBA00022741"/>
    </source>
</evidence>
<keyword evidence="5" id="KW-0378">Hydrolase</keyword>
<feature type="domain" description="AAA+ ATPase" evidence="4">
    <location>
        <begin position="124"/>
        <end position="256"/>
    </location>
</feature>
<evidence type="ECO:0000259" key="4">
    <source>
        <dbReference type="SMART" id="SM00382"/>
    </source>
</evidence>
<dbReference type="InterPro" id="IPR003593">
    <property type="entry name" value="AAA+_ATPase"/>
</dbReference>
<dbReference type="SMART" id="SM00382">
    <property type="entry name" value="AAA"/>
    <property type="match status" value="1"/>
</dbReference>
<keyword evidence="2" id="KW-0547">Nucleotide-binding</keyword>
<accession>A0A6N2UXS4</accession>
<keyword evidence="5" id="KW-0645">Protease</keyword>
<name>A0A6N2UXS4_9FIRM</name>
<dbReference type="EMBL" id="CACRTF010000011">
    <property type="protein sequence ID" value="VYT22013.1"/>
    <property type="molecule type" value="Genomic_DNA"/>
</dbReference>
<dbReference type="CDD" id="cd19481">
    <property type="entry name" value="RecA-like_protease"/>
    <property type="match status" value="1"/>
</dbReference>
<comment type="similarity">
    <text evidence="1">Belongs to the AAA ATPase family.</text>
</comment>
<keyword evidence="3" id="KW-0067">ATP-binding</keyword>
<dbReference type="InterPro" id="IPR050221">
    <property type="entry name" value="26S_Proteasome_ATPase"/>
</dbReference>
<proteinExistence type="inferred from homology"/>
<dbReference type="AlphaFoldDB" id="A0A6N2UXS4"/>
<keyword evidence="5" id="KW-0482">Metalloprotease</keyword>
<dbReference type="PANTHER" id="PTHR23073">
    <property type="entry name" value="26S PROTEASOME REGULATORY SUBUNIT"/>
    <property type="match status" value="1"/>
</dbReference>
<protein>
    <submittedName>
        <fullName evidence="5">ATP-dependent zinc metalloprotease FtsH</fullName>
        <ecNumber evidence="5">3.4.24.-</ecNumber>
    </submittedName>
</protein>
<dbReference type="InterPro" id="IPR003959">
    <property type="entry name" value="ATPase_AAA_core"/>
</dbReference>
<dbReference type="GO" id="GO:0005524">
    <property type="term" value="F:ATP binding"/>
    <property type="evidence" value="ECO:0007669"/>
    <property type="project" value="UniProtKB-KW"/>
</dbReference>
<gene>
    <name evidence="5" type="primary">ftsH_1</name>
    <name evidence="5" type="ORF">CBLFYP116_02386</name>
</gene>
<dbReference type="GO" id="GO:0006508">
    <property type="term" value="P:proteolysis"/>
    <property type="evidence" value="ECO:0007669"/>
    <property type="project" value="UniProtKB-KW"/>
</dbReference>
<dbReference type="SUPFAM" id="SSF52540">
    <property type="entry name" value="P-loop containing nucleoside triphosphate hydrolases"/>
    <property type="match status" value="1"/>
</dbReference>
<reference evidence="5" key="1">
    <citation type="submission" date="2019-11" db="EMBL/GenBank/DDBJ databases">
        <authorList>
            <person name="Feng L."/>
        </authorList>
    </citation>
    <scope>NUCLEOTIDE SEQUENCE</scope>
    <source>
        <strain evidence="5">CbolteaeLFYP116</strain>
    </source>
</reference>